<evidence type="ECO:0000313" key="2">
    <source>
        <dbReference type="EMBL" id="GBP96295.1"/>
    </source>
</evidence>
<feature type="region of interest" description="Disordered" evidence="1">
    <location>
        <begin position="192"/>
        <end position="212"/>
    </location>
</feature>
<dbReference type="Proteomes" id="UP000299102">
    <property type="component" value="Unassembled WGS sequence"/>
</dbReference>
<feature type="non-terminal residue" evidence="2">
    <location>
        <position position="1"/>
    </location>
</feature>
<feature type="compositionally biased region" description="Polar residues" evidence="1">
    <location>
        <begin position="31"/>
        <end position="50"/>
    </location>
</feature>
<sequence>IVYLVCESVMCPVVLWQTRSSLSRNPDSRSLHSQNTQKSPQSSNGPSQIASLPTTYRTALAIYEDWGLDCLTNKKQMPRFKAIAPWRFQCTHGRDDNRGTKTHSRLQSISPTSNHLGSFLLDFCEQHNLVISSTWGRRSCKNPLDWNQLIEILRSSVREHLKFNKTNRNQQTRSSKIYEGKILEEQVSQRSCRYRTSGRQERTTGPTRKKRMRNVNTFSHRCTKFVDPNE</sequence>
<dbReference type="OrthoDB" id="7447306at2759"/>
<comment type="caution">
    <text evidence="2">The sequence shown here is derived from an EMBL/GenBank/DDBJ whole genome shotgun (WGS) entry which is preliminary data.</text>
</comment>
<dbReference type="AlphaFoldDB" id="A0A4C2ABB6"/>
<name>A0A4C2ABB6_EUMVA</name>
<organism evidence="2 3">
    <name type="scientific">Eumeta variegata</name>
    <name type="common">Bagworm moth</name>
    <name type="synonym">Eumeta japonica</name>
    <dbReference type="NCBI Taxonomy" id="151549"/>
    <lineage>
        <taxon>Eukaryota</taxon>
        <taxon>Metazoa</taxon>
        <taxon>Ecdysozoa</taxon>
        <taxon>Arthropoda</taxon>
        <taxon>Hexapoda</taxon>
        <taxon>Insecta</taxon>
        <taxon>Pterygota</taxon>
        <taxon>Neoptera</taxon>
        <taxon>Endopterygota</taxon>
        <taxon>Lepidoptera</taxon>
        <taxon>Glossata</taxon>
        <taxon>Ditrysia</taxon>
        <taxon>Tineoidea</taxon>
        <taxon>Psychidae</taxon>
        <taxon>Oiketicinae</taxon>
        <taxon>Eumeta</taxon>
    </lineage>
</organism>
<evidence type="ECO:0000256" key="1">
    <source>
        <dbReference type="SAM" id="MobiDB-lite"/>
    </source>
</evidence>
<evidence type="ECO:0000313" key="3">
    <source>
        <dbReference type="Proteomes" id="UP000299102"/>
    </source>
</evidence>
<proteinExistence type="predicted"/>
<gene>
    <name evidence="2" type="ORF">EVAR_7578_1</name>
</gene>
<keyword evidence="3" id="KW-1185">Reference proteome</keyword>
<accession>A0A4C2ABB6</accession>
<reference evidence="2 3" key="1">
    <citation type="journal article" date="2019" name="Commun. Biol.">
        <title>The bagworm genome reveals a unique fibroin gene that provides high tensile strength.</title>
        <authorList>
            <person name="Kono N."/>
            <person name="Nakamura H."/>
            <person name="Ohtoshi R."/>
            <person name="Tomita M."/>
            <person name="Numata K."/>
            <person name="Arakawa K."/>
        </authorList>
    </citation>
    <scope>NUCLEOTIDE SEQUENCE [LARGE SCALE GENOMIC DNA]</scope>
</reference>
<protein>
    <submittedName>
        <fullName evidence="2">Uncharacterized protein</fullName>
    </submittedName>
</protein>
<dbReference type="EMBL" id="BGZK01002766">
    <property type="protein sequence ID" value="GBP96295.1"/>
    <property type="molecule type" value="Genomic_DNA"/>
</dbReference>
<feature type="region of interest" description="Disordered" evidence="1">
    <location>
        <begin position="23"/>
        <end position="50"/>
    </location>
</feature>